<keyword evidence="2" id="KW-1185">Reference proteome</keyword>
<dbReference type="RefSeq" id="WP_141644492.1">
    <property type="nucleotide sequence ID" value="NZ_VIFM01000087.1"/>
</dbReference>
<gene>
    <name evidence="1" type="ORF">FJV41_22000</name>
</gene>
<reference evidence="1 2" key="1">
    <citation type="submission" date="2019-06" db="EMBL/GenBank/DDBJ databases">
        <authorList>
            <person name="Livingstone P."/>
            <person name="Whitworth D."/>
        </authorList>
    </citation>
    <scope>NUCLEOTIDE SEQUENCE [LARGE SCALE GENOMIC DNA]</scope>
    <source>
        <strain evidence="1 2">AM401</strain>
    </source>
</reference>
<accession>A0A540WXT9</accession>
<proteinExistence type="predicted"/>
<organism evidence="1 2">
    <name type="scientific">Myxococcus llanfairpwllgwyngyllgogerychwyrndrobwllllantysiliogogogochensis</name>
    <dbReference type="NCBI Taxonomy" id="2590453"/>
    <lineage>
        <taxon>Bacteria</taxon>
        <taxon>Pseudomonadati</taxon>
        <taxon>Myxococcota</taxon>
        <taxon>Myxococcia</taxon>
        <taxon>Myxococcales</taxon>
        <taxon>Cystobacterineae</taxon>
        <taxon>Myxococcaceae</taxon>
        <taxon>Myxococcus</taxon>
    </lineage>
</organism>
<dbReference type="AlphaFoldDB" id="A0A540WXT9"/>
<dbReference type="EMBL" id="VIFM01000087">
    <property type="protein sequence ID" value="TQF13819.1"/>
    <property type="molecule type" value="Genomic_DNA"/>
</dbReference>
<sequence>MLSPLQPLYLLLVVEPSTCPERLREVEAWEARSGRSLPAVVREFFTGLATIPMAPNEYQRRVWNAPEPGAVIVGRVTDDEWEVSLPDLWAEYRDGTLETLTSVLPSVERATDDELDGITPPSALHGPLVYFQTDVMRQWRVFFELDGSRDPPVHEHHRDRGWSPPRSFSSWLFEAFLDGYLHQDMVPYSFWGKNADLARSAAACPVQPFRNGRWLRASQGPFSAEAHAALKERFSSYSRAYATKATLHDFSLAEGGWIWIVADEDSSEWWIAGETNEHVVELARAARDLGQLTAPLVADTPEGAAVLELLGATVPL</sequence>
<protein>
    <submittedName>
        <fullName evidence="1">Uncharacterized protein</fullName>
    </submittedName>
</protein>
<comment type="caution">
    <text evidence="1">The sequence shown here is derived from an EMBL/GenBank/DDBJ whole genome shotgun (WGS) entry which is preliminary data.</text>
</comment>
<evidence type="ECO:0000313" key="1">
    <source>
        <dbReference type="EMBL" id="TQF13819.1"/>
    </source>
</evidence>
<evidence type="ECO:0000313" key="2">
    <source>
        <dbReference type="Proteomes" id="UP000315369"/>
    </source>
</evidence>
<dbReference type="Proteomes" id="UP000315369">
    <property type="component" value="Unassembled WGS sequence"/>
</dbReference>
<dbReference type="OrthoDB" id="5506771at2"/>
<name>A0A540WXT9_9BACT</name>